<dbReference type="InterPro" id="IPR022580">
    <property type="entry name" value="DUF2639"/>
</dbReference>
<sequence length="71" mass="8317">MERQDVSIRADNEPHSVHPKKMTKGCLSMHVGSKGWYVEELKKRGVRNHEGRKVEKYKTYVLANLLDKHKN</sequence>
<evidence type="ECO:0000313" key="2">
    <source>
        <dbReference type="EMBL" id="MBA9041662.1"/>
    </source>
</evidence>
<accession>A0A7W3NEV6</accession>
<feature type="region of interest" description="Disordered" evidence="1">
    <location>
        <begin position="1"/>
        <end position="21"/>
    </location>
</feature>
<keyword evidence="3" id="KW-1185">Reference proteome</keyword>
<evidence type="ECO:0008006" key="4">
    <source>
        <dbReference type="Google" id="ProtNLM"/>
    </source>
</evidence>
<evidence type="ECO:0000313" key="3">
    <source>
        <dbReference type="Proteomes" id="UP000543174"/>
    </source>
</evidence>
<feature type="compositionally biased region" description="Basic and acidic residues" evidence="1">
    <location>
        <begin position="1"/>
        <end position="16"/>
    </location>
</feature>
<name>A0A7W3NEV6_PRIAR</name>
<dbReference type="Proteomes" id="UP000543174">
    <property type="component" value="Unassembled WGS sequence"/>
</dbReference>
<dbReference type="Pfam" id="PF11121">
    <property type="entry name" value="DUF2639"/>
    <property type="match status" value="1"/>
</dbReference>
<evidence type="ECO:0000256" key="1">
    <source>
        <dbReference type="SAM" id="MobiDB-lite"/>
    </source>
</evidence>
<protein>
    <recommendedName>
        <fullName evidence="4">DUF2639 domain-containing protein</fullName>
    </recommendedName>
</protein>
<proteinExistence type="predicted"/>
<dbReference type="AlphaFoldDB" id="A0A7W3NEV6"/>
<reference evidence="2" key="1">
    <citation type="submission" date="2020-08" db="EMBL/GenBank/DDBJ databases">
        <title>Functional genomics of gut bacteria from endangered species of beetles.</title>
        <authorList>
            <person name="Carlos-Shanley C."/>
        </authorList>
    </citation>
    <scope>NUCLEOTIDE SEQUENCE [LARGE SCALE GENOMIC DNA]</scope>
    <source>
        <strain evidence="2">S00060</strain>
    </source>
</reference>
<organism evidence="2 3">
    <name type="scientific">Priestia aryabhattai</name>
    <name type="common">Bacillus aryabhattai</name>
    <dbReference type="NCBI Taxonomy" id="412384"/>
    <lineage>
        <taxon>Bacteria</taxon>
        <taxon>Bacillati</taxon>
        <taxon>Bacillota</taxon>
        <taxon>Bacilli</taxon>
        <taxon>Bacillales</taxon>
        <taxon>Bacillaceae</taxon>
        <taxon>Priestia</taxon>
    </lineage>
</organism>
<gene>
    <name evidence="2" type="ORF">HNP21_004789</name>
</gene>
<comment type="caution">
    <text evidence="2">The sequence shown here is derived from an EMBL/GenBank/DDBJ whole genome shotgun (WGS) entry which is preliminary data.</text>
</comment>
<dbReference type="EMBL" id="JACJHT010000005">
    <property type="protein sequence ID" value="MBA9041662.1"/>
    <property type="molecule type" value="Genomic_DNA"/>
</dbReference>